<accession>A0ABN9R331</accession>
<dbReference type="EMBL" id="CAUYUJ010005208">
    <property type="protein sequence ID" value="CAK0812660.1"/>
    <property type="molecule type" value="Genomic_DNA"/>
</dbReference>
<organism evidence="2 3">
    <name type="scientific">Prorocentrum cordatum</name>
    <dbReference type="NCBI Taxonomy" id="2364126"/>
    <lineage>
        <taxon>Eukaryota</taxon>
        <taxon>Sar</taxon>
        <taxon>Alveolata</taxon>
        <taxon>Dinophyceae</taxon>
        <taxon>Prorocentrales</taxon>
        <taxon>Prorocentraceae</taxon>
        <taxon>Prorocentrum</taxon>
    </lineage>
</organism>
<evidence type="ECO:0000256" key="1">
    <source>
        <dbReference type="SAM" id="Phobius"/>
    </source>
</evidence>
<feature type="transmembrane region" description="Helical" evidence="1">
    <location>
        <begin position="32"/>
        <end position="54"/>
    </location>
</feature>
<gene>
    <name evidence="2" type="ORF">PCOR1329_LOCUS16905</name>
</gene>
<evidence type="ECO:0000313" key="3">
    <source>
        <dbReference type="Proteomes" id="UP001189429"/>
    </source>
</evidence>
<dbReference type="Proteomes" id="UP001189429">
    <property type="component" value="Unassembled WGS sequence"/>
</dbReference>
<keyword evidence="3" id="KW-1185">Reference proteome</keyword>
<feature type="transmembrane region" description="Helical" evidence="1">
    <location>
        <begin position="6"/>
        <end position="25"/>
    </location>
</feature>
<reference evidence="2" key="1">
    <citation type="submission" date="2023-10" db="EMBL/GenBank/DDBJ databases">
        <authorList>
            <person name="Chen Y."/>
            <person name="Shah S."/>
            <person name="Dougan E. K."/>
            <person name="Thang M."/>
            <person name="Chan C."/>
        </authorList>
    </citation>
    <scope>NUCLEOTIDE SEQUENCE [LARGE SCALE GENOMIC DNA]</scope>
</reference>
<keyword evidence="1" id="KW-0472">Membrane</keyword>
<protein>
    <recommendedName>
        <fullName evidence="4">Cytochrome P450</fullName>
    </recommendedName>
</protein>
<evidence type="ECO:0000313" key="2">
    <source>
        <dbReference type="EMBL" id="CAK0812660.1"/>
    </source>
</evidence>
<dbReference type="SUPFAM" id="SSF48264">
    <property type="entry name" value="Cytochrome P450"/>
    <property type="match status" value="1"/>
</dbReference>
<evidence type="ECO:0008006" key="4">
    <source>
        <dbReference type="Google" id="ProtNLM"/>
    </source>
</evidence>
<proteinExistence type="predicted"/>
<name>A0ABN9R331_9DINO</name>
<comment type="caution">
    <text evidence="2">The sequence shown here is derived from an EMBL/GenBank/DDBJ whole genome shotgun (WGS) entry which is preliminary data.</text>
</comment>
<keyword evidence="1" id="KW-0812">Transmembrane</keyword>
<dbReference type="InterPro" id="IPR036396">
    <property type="entry name" value="Cyt_P450_sf"/>
</dbReference>
<keyword evidence="1" id="KW-1133">Transmembrane helix</keyword>
<dbReference type="Gene3D" id="1.10.630.10">
    <property type="entry name" value="Cytochrome P450"/>
    <property type="match status" value="1"/>
</dbReference>
<sequence>MRVVATTMILWAWVIPFLMLLLYLAGSEHNPYLLLGIVVFVPLLIVCFLCMPIRCELDPSDNYTGGFIGFTLRDAQFSFSNYTGKLLSFAKAASKKNFRHAYGQWFADQCQDDEDVGVHVGGNTEMIYGWQACKERLETLGERIKAGKVQRERESELPLLVMNNLTWPEAGRFALGFSAKDHAFVRPYLASVFDCGRGRTWTADTLRAEFRAHFSKLQVLGHDPVTRNLTDITNPSQSKAVVTQMCLKVLHKIAFGRAITDADAIELAALQTTQLLPAVCPAMVARSFWIWSIVGGPARDQCAKWIKRYKGLIEQKWPELDSGDDYRVDLLASAFLDAMTQAGGRSVPLAIDLTLGYILSKNRPECLDDVDFREPERIKQFLMECMRFHPPVTVIPTWVPDERKSNGEWKHELICLNRAFPNPDIFSDPDEFKLDRDPACSMAWSNFAYVDGKKEEPDSHGCPGKQLSIGMAVVFIMEYWFAGEWEPHTDDIKFNYYGTKGFKCTKHQPATSFRRQVPERGQ</sequence>